<evidence type="ECO:0000313" key="1">
    <source>
        <dbReference type="EMBL" id="GAJ23600.1"/>
    </source>
</evidence>
<protein>
    <submittedName>
        <fullName evidence="1">Uncharacterized protein</fullName>
    </submittedName>
</protein>
<reference evidence="1" key="1">
    <citation type="journal article" date="2014" name="Front. Microbiol.">
        <title>High frequency of phylogenetically diverse reductive dehalogenase-homologous genes in deep subseafloor sedimentary metagenomes.</title>
        <authorList>
            <person name="Kawai M."/>
            <person name="Futagami T."/>
            <person name="Toyoda A."/>
            <person name="Takaki Y."/>
            <person name="Nishi S."/>
            <person name="Hori S."/>
            <person name="Arai W."/>
            <person name="Tsubouchi T."/>
            <person name="Morono Y."/>
            <person name="Uchiyama I."/>
            <person name="Ito T."/>
            <person name="Fujiyama A."/>
            <person name="Inagaki F."/>
            <person name="Takami H."/>
        </authorList>
    </citation>
    <scope>NUCLEOTIDE SEQUENCE</scope>
    <source>
        <strain evidence="1">Expedition CK06-06</strain>
    </source>
</reference>
<name>X1W2F2_9ZZZZ</name>
<gene>
    <name evidence="1" type="ORF">S12H4_55888</name>
</gene>
<accession>X1W2F2</accession>
<dbReference type="AlphaFoldDB" id="X1W2F2"/>
<sequence length="79" mass="9522">MPWALDLQEILQIAQEAVRQRGYVIYPDYEDALRQAIMDRRLRAVDAGWEHHNIREILLVNGYQWRRVHGQSRFYPVET</sequence>
<dbReference type="EMBL" id="BARW01035903">
    <property type="protein sequence ID" value="GAJ23600.1"/>
    <property type="molecule type" value="Genomic_DNA"/>
</dbReference>
<proteinExistence type="predicted"/>
<comment type="caution">
    <text evidence="1">The sequence shown here is derived from an EMBL/GenBank/DDBJ whole genome shotgun (WGS) entry which is preliminary data.</text>
</comment>
<organism evidence="1">
    <name type="scientific">marine sediment metagenome</name>
    <dbReference type="NCBI Taxonomy" id="412755"/>
    <lineage>
        <taxon>unclassified sequences</taxon>
        <taxon>metagenomes</taxon>
        <taxon>ecological metagenomes</taxon>
    </lineage>
</organism>